<evidence type="ECO:0000256" key="1">
    <source>
        <dbReference type="SAM" id="MobiDB-lite"/>
    </source>
</evidence>
<name>A0A9Q0DKJ7_9TELE</name>
<accession>A0A9Q0DKJ7</accession>
<gene>
    <name evidence="2" type="ORF">NHX12_007958</name>
</gene>
<evidence type="ECO:0000313" key="2">
    <source>
        <dbReference type="EMBL" id="KAJ3590001.1"/>
    </source>
</evidence>
<feature type="region of interest" description="Disordered" evidence="1">
    <location>
        <begin position="1"/>
        <end position="48"/>
    </location>
</feature>
<sequence>IWGGDPGGDPGGDLGGDPCGDLGGDLGGDPCGDLGWRSGRWSSPGEPGLAVGSLTTGLCLLSPPRESPAPRAGLVRTCPGPPVRVAPSVQ</sequence>
<dbReference type="Proteomes" id="UP001148018">
    <property type="component" value="Unassembled WGS sequence"/>
</dbReference>
<dbReference type="AlphaFoldDB" id="A0A9Q0DKJ7"/>
<feature type="compositionally biased region" description="Gly residues" evidence="1">
    <location>
        <begin position="1"/>
        <end position="30"/>
    </location>
</feature>
<keyword evidence="3" id="KW-1185">Reference proteome</keyword>
<feature type="non-terminal residue" evidence="2">
    <location>
        <position position="1"/>
    </location>
</feature>
<dbReference type="EMBL" id="JANIIK010000114">
    <property type="protein sequence ID" value="KAJ3590001.1"/>
    <property type="molecule type" value="Genomic_DNA"/>
</dbReference>
<organism evidence="2 3">
    <name type="scientific">Muraenolepis orangiensis</name>
    <name type="common">Patagonian moray cod</name>
    <dbReference type="NCBI Taxonomy" id="630683"/>
    <lineage>
        <taxon>Eukaryota</taxon>
        <taxon>Metazoa</taxon>
        <taxon>Chordata</taxon>
        <taxon>Craniata</taxon>
        <taxon>Vertebrata</taxon>
        <taxon>Euteleostomi</taxon>
        <taxon>Actinopterygii</taxon>
        <taxon>Neopterygii</taxon>
        <taxon>Teleostei</taxon>
        <taxon>Neoteleostei</taxon>
        <taxon>Acanthomorphata</taxon>
        <taxon>Zeiogadaria</taxon>
        <taxon>Gadariae</taxon>
        <taxon>Gadiformes</taxon>
        <taxon>Muraenolepidoidei</taxon>
        <taxon>Muraenolepididae</taxon>
        <taxon>Muraenolepis</taxon>
    </lineage>
</organism>
<reference evidence="2" key="1">
    <citation type="submission" date="2022-07" db="EMBL/GenBank/DDBJ databases">
        <title>Chromosome-level genome of Muraenolepis orangiensis.</title>
        <authorList>
            <person name="Kim J."/>
        </authorList>
    </citation>
    <scope>NUCLEOTIDE SEQUENCE</scope>
    <source>
        <strain evidence="2">KU_S4_2022</strain>
        <tissue evidence="2">Muscle</tissue>
    </source>
</reference>
<feature type="non-terminal residue" evidence="2">
    <location>
        <position position="90"/>
    </location>
</feature>
<feature type="region of interest" description="Disordered" evidence="1">
    <location>
        <begin position="62"/>
        <end position="90"/>
    </location>
</feature>
<protein>
    <submittedName>
        <fullName evidence="2">Uncharacterized protein</fullName>
    </submittedName>
</protein>
<comment type="caution">
    <text evidence="2">The sequence shown here is derived from an EMBL/GenBank/DDBJ whole genome shotgun (WGS) entry which is preliminary data.</text>
</comment>
<evidence type="ECO:0000313" key="3">
    <source>
        <dbReference type="Proteomes" id="UP001148018"/>
    </source>
</evidence>
<proteinExistence type="predicted"/>